<keyword evidence="1" id="KW-0255">Endonuclease</keyword>
<keyword evidence="1" id="KW-0540">Nuclease</keyword>
<evidence type="ECO:0000313" key="1">
    <source>
        <dbReference type="EMBL" id="GFN99217.1"/>
    </source>
</evidence>
<dbReference type="AlphaFoldDB" id="A0AAV3ZXT7"/>
<dbReference type="Proteomes" id="UP000735302">
    <property type="component" value="Unassembled WGS sequence"/>
</dbReference>
<protein>
    <submittedName>
        <fullName evidence="1">Endonuclease-reverse transcriptase</fullName>
    </submittedName>
</protein>
<dbReference type="GO" id="GO:0004519">
    <property type="term" value="F:endonuclease activity"/>
    <property type="evidence" value="ECO:0007669"/>
    <property type="project" value="UniProtKB-KW"/>
</dbReference>
<dbReference type="PANTHER" id="PTHR47027">
    <property type="entry name" value="REVERSE TRANSCRIPTASE DOMAIN-CONTAINING PROTEIN"/>
    <property type="match status" value="1"/>
</dbReference>
<dbReference type="EMBL" id="BLXT01002950">
    <property type="protein sequence ID" value="GFN99217.1"/>
    <property type="molecule type" value="Genomic_DNA"/>
</dbReference>
<evidence type="ECO:0000313" key="2">
    <source>
        <dbReference type="Proteomes" id="UP000735302"/>
    </source>
</evidence>
<name>A0AAV3ZXT7_9GAST</name>
<keyword evidence="2" id="KW-1185">Reference proteome</keyword>
<organism evidence="1 2">
    <name type="scientific">Plakobranchus ocellatus</name>
    <dbReference type="NCBI Taxonomy" id="259542"/>
    <lineage>
        <taxon>Eukaryota</taxon>
        <taxon>Metazoa</taxon>
        <taxon>Spiralia</taxon>
        <taxon>Lophotrochozoa</taxon>
        <taxon>Mollusca</taxon>
        <taxon>Gastropoda</taxon>
        <taxon>Heterobranchia</taxon>
        <taxon>Euthyneura</taxon>
        <taxon>Panpulmonata</taxon>
        <taxon>Sacoglossa</taxon>
        <taxon>Placobranchoidea</taxon>
        <taxon>Plakobranchidae</taxon>
        <taxon>Plakobranchus</taxon>
    </lineage>
</organism>
<dbReference type="PANTHER" id="PTHR47027:SF20">
    <property type="entry name" value="REVERSE TRANSCRIPTASE-LIKE PROTEIN WITH RNA-DIRECTED DNA POLYMERASE DOMAIN"/>
    <property type="match status" value="1"/>
</dbReference>
<reference evidence="1 2" key="1">
    <citation type="journal article" date="2021" name="Elife">
        <title>Chloroplast acquisition without the gene transfer in kleptoplastic sea slugs, Plakobranchus ocellatus.</title>
        <authorList>
            <person name="Maeda T."/>
            <person name="Takahashi S."/>
            <person name="Yoshida T."/>
            <person name="Shimamura S."/>
            <person name="Takaki Y."/>
            <person name="Nagai Y."/>
            <person name="Toyoda A."/>
            <person name="Suzuki Y."/>
            <person name="Arimoto A."/>
            <person name="Ishii H."/>
            <person name="Satoh N."/>
            <person name="Nishiyama T."/>
            <person name="Hasebe M."/>
            <person name="Maruyama T."/>
            <person name="Minagawa J."/>
            <person name="Obokata J."/>
            <person name="Shigenobu S."/>
        </authorList>
    </citation>
    <scope>NUCLEOTIDE SEQUENCE [LARGE SCALE GENOMIC DNA]</scope>
</reference>
<gene>
    <name evidence="1" type="ORF">PoB_002572300</name>
</gene>
<sequence>MWPGQNKRRFVGLSEPFSISNGVKQGCVLAPTLFSIFFSMMLKQANENCEDEDGIYIRYRLDGSLFNLRRLQAHTKTNERLIRDFLFADDAALVAHTEQALQRLTSCFADASRCTISSDARLDKEIDNRLARANSSFGRPYKRAWNNKSLKIKTKIQVYRAVVLTTLLYGSETWVTYSSHIRLLERLHQRCLRTILQIHWSDLVTNVEVLEQAEIPSIEALIAKSQLRWAGHVFRMKDHRLPKIALYGEIRTGHRYRGAPKKRYKDCLKKTFTACNIDHQNWSAFAADRSAWRLISSKGVTLFEETRRDTIKDKRSRRKARAASAVSPDPAFSCRLCSRACRSRIGLFSHERSCRQRGHSVPS</sequence>
<proteinExistence type="predicted"/>
<keyword evidence="1" id="KW-0378">Hydrolase</keyword>
<comment type="caution">
    <text evidence="1">The sequence shown here is derived from an EMBL/GenBank/DDBJ whole genome shotgun (WGS) entry which is preliminary data.</text>
</comment>
<accession>A0AAV3ZXT7</accession>